<evidence type="ECO:0000256" key="2">
    <source>
        <dbReference type="ARBA" id="ARBA00022795"/>
    </source>
</evidence>
<dbReference type="Pfam" id="PF03963">
    <property type="entry name" value="FlgD"/>
    <property type="match status" value="1"/>
</dbReference>
<name>A0A150KN79_9BACI</name>
<dbReference type="STRING" id="46224.B4102_1023"/>
<comment type="similarity">
    <text evidence="1 3">Belongs to the FlgD family.</text>
</comment>
<evidence type="ECO:0000313" key="6">
    <source>
        <dbReference type="Proteomes" id="UP000075666"/>
    </source>
</evidence>
<dbReference type="PATRIC" id="fig|46224.3.peg.3750"/>
<evidence type="ECO:0000313" key="5">
    <source>
        <dbReference type="EMBL" id="QQX25172.1"/>
    </source>
</evidence>
<evidence type="ECO:0000313" key="4">
    <source>
        <dbReference type="EMBL" id="KYD00011.1"/>
    </source>
</evidence>
<keyword evidence="5" id="KW-0966">Cell projection</keyword>
<keyword evidence="6" id="KW-1185">Reference proteome</keyword>
<keyword evidence="2 3" id="KW-1005">Bacterial flagellum biogenesis</keyword>
<dbReference type="AlphaFoldDB" id="A0A150KN79"/>
<keyword evidence="5" id="KW-0969">Cilium</keyword>
<dbReference type="RefSeq" id="WP_066233055.1">
    <property type="nucleotide sequence ID" value="NZ_CP066701.1"/>
</dbReference>
<dbReference type="EMBL" id="CP066701">
    <property type="protein sequence ID" value="QQX25172.1"/>
    <property type="molecule type" value="Genomic_DNA"/>
</dbReference>
<gene>
    <name evidence="5" type="primary">flgD</name>
    <name evidence="4" type="ORF">B4102_1023</name>
    <name evidence="5" type="ORF">JGZ69_21120</name>
</gene>
<dbReference type="GeneID" id="62497617"/>
<dbReference type="EMBL" id="LQYN01000073">
    <property type="protein sequence ID" value="KYD00011.1"/>
    <property type="molecule type" value="Genomic_DNA"/>
</dbReference>
<dbReference type="InterPro" id="IPR005648">
    <property type="entry name" value="FlgD"/>
</dbReference>
<dbReference type="NCBIfam" id="NF007197">
    <property type="entry name" value="PRK09618.1"/>
    <property type="match status" value="1"/>
</dbReference>
<reference evidence="5 7" key="2">
    <citation type="submission" date="2020-12" db="EMBL/GenBank/DDBJ databases">
        <title>Taxonomic evaluation of the Bacillus sporothermodurans group of bacteria based on whole genome sequences.</title>
        <authorList>
            <person name="Fiedler G."/>
            <person name="Herbstmann A.-D."/>
            <person name="Doll E."/>
            <person name="Wenning M."/>
            <person name="Brinks E."/>
            <person name="Kabisch J."/>
            <person name="Breitenwieser F."/>
            <person name="Lappann M."/>
            <person name="Boehnlein C."/>
            <person name="Franz C."/>
        </authorList>
    </citation>
    <scope>NUCLEOTIDE SEQUENCE [LARGE SCALE GENOMIC DNA]</scope>
    <source>
        <strain evidence="5 7">DSM 10599</strain>
    </source>
</reference>
<dbReference type="Proteomes" id="UP000595512">
    <property type="component" value="Chromosome"/>
</dbReference>
<keyword evidence="5" id="KW-0282">Flagellum</keyword>
<sequence>MANTIDPNLMYSSTQNAKRKTGSDILGKDDFLKILMVQLQNQDPLNPMQDKDFIAQMATFSSLEQMTNMSKSMETFVDMQQQNQLVTYSQFVGKEITWHKIVEDKNSEDGTKVLQGKGTIKGVRFIENSVKFILDDGTELDPANISQVNTQSKENALIQASYLIGKSVTWLDDDGKEQKSIVKSVSAKDGNTWLVLDNDKKIKADQLTQIEN</sequence>
<protein>
    <recommendedName>
        <fullName evidence="3">Basal-body rod modification protein FlgD</fullName>
    </recommendedName>
</protein>
<evidence type="ECO:0000256" key="3">
    <source>
        <dbReference type="RuleBase" id="RU362076"/>
    </source>
</evidence>
<dbReference type="OrthoDB" id="280334at2"/>
<evidence type="ECO:0000313" key="7">
    <source>
        <dbReference type="Proteomes" id="UP000595512"/>
    </source>
</evidence>
<accession>A0A150KN79</accession>
<proteinExistence type="inferred from homology"/>
<evidence type="ECO:0000256" key="1">
    <source>
        <dbReference type="ARBA" id="ARBA00010577"/>
    </source>
</evidence>
<organism evidence="4 6">
    <name type="scientific">Heyndrickxia sporothermodurans</name>
    <dbReference type="NCBI Taxonomy" id="46224"/>
    <lineage>
        <taxon>Bacteria</taxon>
        <taxon>Bacillati</taxon>
        <taxon>Bacillota</taxon>
        <taxon>Bacilli</taxon>
        <taxon>Bacillales</taxon>
        <taxon>Bacillaceae</taxon>
        <taxon>Heyndrickxia</taxon>
    </lineage>
</organism>
<dbReference type="Proteomes" id="UP000075666">
    <property type="component" value="Unassembled WGS sequence"/>
</dbReference>
<reference evidence="4 6" key="1">
    <citation type="submission" date="2016-01" db="EMBL/GenBank/DDBJ databases">
        <title>Genome Sequences of Twelve Sporeforming Bacillus Species Isolated from Foods.</title>
        <authorList>
            <person name="Berendsen E.M."/>
            <person name="Wells-Bennik M.H."/>
            <person name="Krawcyk A.O."/>
            <person name="De Jong A."/>
            <person name="Holsappel S."/>
            <person name="Eijlander R.T."/>
            <person name="Kuipers O.P."/>
        </authorList>
    </citation>
    <scope>NUCLEOTIDE SEQUENCE [LARGE SCALE GENOMIC DNA]</scope>
    <source>
        <strain evidence="4 6">B4102</strain>
    </source>
</reference>
<dbReference type="GO" id="GO:0044781">
    <property type="term" value="P:bacterial-type flagellum organization"/>
    <property type="evidence" value="ECO:0007669"/>
    <property type="project" value="UniProtKB-UniRule"/>
</dbReference>
<comment type="function">
    <text evidence="3">Required for flagellar hook formation. May act as a scaffolding protein.</text>
</comment>
<dbReference type="KEGG" id="hspo:JGZ69_21120"/>